<protein>
    <recommendedName>
        <fullName evidence="9">VWFA domain-containing protein</fullName>
    </recommendedName>
</protein>
<dbReference type="GO" id="GO:0004888">
    <property type="term" value="F:transmembrane signaling receptor activity"/>
    <property type="evidence" value="ECO:0007669"/>
    <property type="project" value="TreeGrafter"/>
</dbReference>
<comment type="subcellular location">
    <subcellularLocation>
        <location evidence="1">Membrane</location>
        <topology evidence="1">Single-pass type I membrane protein</topology>
    </subcellularLocation>
</comment>
<dbReference type="Pfam" id="PF00092">
    <property type="entry name" value="VWA"/>
    <property type="match status" value="1"/>
</dbReference>
<keyword evidence="11" id="KW-1185">Reference proteome</keyword>
<dbReference type="Proteomes" id="UP001148018">
    <property type="component" value="Unassembled WGS sequence"/>
</dbReference>
<evidence type="ECO:0000256" key="3">
    <source>
        <dbReference type="ARBA" id="ARBA00022692"/>
    </source>
</evidence>
<name>A0A9Q0D775_9TELE</name>
<feature type="signal peptide" evidence="8">
    <location>
        <begin position="1"/>
        <end position="26"/>
    </location>
</feature>
<comment type="caution">
    <text evidence="10">The sequence shown here is derived from an EMBL/GenBank/DDBJ whole genome shotgun (WGS) entry which is preliminary data.</text>
</comment>
<evidence type="ECO:0000256" key="2">
    <source>
        <dbReference type="ARBA" id="ARBA00008095"/>
    </source>
</evidence>
<evidence type="ECO:0000313" key="11">
    <source>
        <dbReference type="Proteomes" id="UP001148018"/>
    </source>
</evidence>
<accession>A0A9Q0D775</accession>
<dbReference type="FunFam" id="3.40.50.410:FF:000024">
    <property type="entry name" value="Anthrax toxin receptor"/>
    <property type="match status" value="1"/>
</dbReference>
<evidence type="ECO:0000256" key="4">
    <source>
        <dbReference type="ARBA" id="ARBA00022723"/>
    </source>
</evidence>
<dbReference type="EMBL" id="JANIIK010000537">
    <property type="protein sequence ID" value="KAJ3583124.1"/>
    <property type="molecule type" value="Genomic_DNA"/>
</dbReference>
<dbReference type="InterPro" id="IPR008400">
    <property type="entry name" value="Anthrax_toxin_rcpt_extracel"/>
</dbReference>
<evidence type="ECO:0000256" key="6">
    <source>
        <dbReference type="ARBA" id="ARBA00022989"/>
    </source>
</evidence>
<dbReference type="AlphaFoldDB" id="A0A9Q0D775"/>
<gene>
    <name evidence="10" type="ORF">NHX12_034443</name>
</gene>
<dbReference type="SMART" id="SM00327">
    <property type="entry name" value="VWA"/>
    <property type="match status" value="1"/>
</dbReference>
<evidence type="ECO:0000256" key="1">
    <source>
        <dbReference type="ARBA" id="ARBA00004479"/>
    </source>
</evidence>
<dbReference type="GO" id="GO:0009986">
    <property type="term" value="C:cell surface"/>
    <property type="evidence" value="ECO:0007669"/>
    <property type="project" value="TreeGrafter"/>
</dbReference>
<evidence type="ECO:0000313" key="10">
    <source>
        <dbReference type="EMBL" id="KAJ3583124.1"/>
    </source>
</evidence>
<reference evidence="10" key="1">
    <citation type="submission" date="2022-07" db="EMBL/GenBank/DDBJ databases">
        <title>Chromosome-level genome of Muraenolepis orangiensis.</title>
        <authorList>
            <person name="Kim J."/>
        </authorList>
    </citation>
    <scope>NUCLEOTIDE SEQUENCE</scope>
    <source>
        <strain evidence="10">KU_S4_2022</strain>
        <tissue evidence="10">Muscle</tissue>
    </source>
</reference>
<dbReference type="PANTHER" id="PTHR16059">
    <property type="entry name" value="ANTHRAX TOXIN RECEPTOR"/>
    <property type="match status" value="1"/>
</dbReference>
<organism evidence="10 11">
    <name type="scientific">Muraenolepis orangiensis</name>
    <name type="common">Patagonian moray cod</name>
    <dbReference type="NCBI Taxonomy" id="630683"/>
    <lineage>
        <taxon>Eukaryota</taxon>
        <taxon>Metazoa</taxon>
        <taxon>Chordata</taxon>
        <taxon>Craniata</taxon>
        <taxon>Vertebrata</taxon>
        <taxon>Euteleostomi</taxon>
        <taxon>Actinopterygii</taxon>
        <taxon>Neopterygii</taxon>
        <taxon>Teleostei</taxon>
        <taxon>Neoteleostei</taxon>
        <taxon>Acanthomorphata</taxon>
        <taxon>Zeiogadaria</taxon>
        <taxon>Gadariae</taxon>
        <taxon>Gadiformes</taxon>
        <taxon>Muraenolepidoidei</taxon>
        <taxon>Muraenolepididae</taxon>
        <taxon>Muraenolepis</taxon>
    </lineage>
</organism>
<dbReference type="GO" id="GO:0005886">
    <property type="term" value="C:plasma membrane"/>
    <property type="evidence" value="ECO:0007669"/>
    <property type="project" value="TreeGrafter"/>
</dbReference>
<dbReference type="SUPFAM" id="SSF53300">
    <property type="entry name" value="vWA-like"/>
    <property type="match status" value="1"/>
</dbReference>
<evidence type="ECO:0000256" key="8">
    <source>
        <dbReference type="SAM" id="SignalP"/>
    </source>
</evidence>
<dbReference type="PROSITE" id="PS50234">
    <property type="entry name" value="VWFA"/>
    <property type="match status" value="1"/>
</dbReference>
<keyword evidence="6" id="KW-1133">Transmembrane helix</keyword>
<evidence type="ECO:0000256" key="7">
    <source>
        <dbReference type="ARBA" id="ARBA00023136"/>
    </source>
</evidence>
<keyword evidence="7" id="KW-0472">Membrane</keyword>
<dbReference type="GO" id="GO:0046872">
    <property type="term" value="F:metal ion binding"/>
    <property type="evidence" value="ECO:0007669"/>
    <property type="project" value="UniProtKB-KW"/>
</dbReference>
<feature type="domain" description="VWFA" evidence="9">
    <location>
        <begin position="59"/>
        <end position="196"/>
    </location>
</feature>
<dbReference type="OrthoDB" id="10035766at2759"/>
<dbReference type="Pfam" id="PF05587">
    <property type="entry name" value="Anth_Ig"/>
    <property type="match status" value="1"/>
</dbReference>
<keyword evidence="3" id="KW-0812">Transmembrane</keyword>
<evidence type="ECO:0000259" key="9">
    <source>
        <dbReference type="PROSITE" id="PS50234"/>
    </source>
</evidence>
<dbReference type="InterPro" id="IPR002035">
    <property type="entry name" value="VWF_A"/>
</dbReference>
<comment type="similarity">
    <text evidence="2">Belongs to the ATR family.</text>
</comment>
<keyword evidence="4" id="KW-0479">Metal-binding</keyword>
<dbReference type="InterPro" id="IPR036465">
    <property type="entry name" value="vWFA_dom_sf"/>
</dbReference>
<feature type="chain" id="PRO_5040488994" description="VWFA domain-containing protein" evidence="8">
    <location>
        <begin position="27"/>
        <end position="250"/>
    </location>
</feature>
<evidence type="ECO:0000256" key="5">
    <source>
        <dbReference type="ARBA" id="ARBA00022729"/>
    </source>
</evidence>
<sequence>MMKTRSTAVWTLVTALLLTGLLFTAALENQEKEKEKQASCHGAYDLYFVLDKSGSVMRDPRTRVSFIVFSSQHQVILPLTSSRLEIQAGLERLRAVVPAGETYMHVGLAAASAQISAEAQRSASIVLALTDGELTPYILELSVKEANKARSLGARVYCVGIKDFKEQQLAEVADTKDQVFPVKDGFHTLRGIVNSILEESCTEILSVAPSSVCVNETFELVLRGRGFPSGRGDQGVVCSFVVDQQTVRKK</sequence>
<keyword evidence="5 8" id="KW-0732">Signal</keyword>
<proteinExistence type="inferred from homology"/>
<dbReference type="PANTHER" id="PTHR16059:SF13">
    <property type="entry name" value="ANTHRAX TOXIN RECEPTOR 2"/>
    <property type="match status" value="1"/>
</dbReference>
<dbReference type="Gene3D" id="3.40.50.410">
    <property type="entry name" value="von Willebrand factor, type A domain"/>
    <property type="match status" value="1"/>
</dbReference>